<sequence>MEFWRQRLVKERDTVPSSMAPTTQASRFAENARMREQLRVASGTRANRPMSSPGRWIGSPREQSVRGRPALWHLPPPAPYTTCSTPREIAPPPRLLLSPRAPRDPNARFHERNHQVPVVLHSSHALSPRSVLTPRNWAAPKREVGMLCGARGGWQ</sequence>
<protein>
    <submittedName>
        <fullName evidence="2">Uncharacterized protein</fullName>
    </submittedName>
</protein>
<dbReference type="EMBL" id="HBKO01026659">
    <property type="protein sequence ID" value="CAE2236649.1"/>
    <property type="molecule type" value="Transcribed_RNA"/>
</dbReference>
<evidence type="ECO:0000313" key="2">
    <source>
        <dbReference type="EMBL" id="CAE2236649.1"/>
    </source>
</evidence>
<evidence type="ECO:0000256" key="1">
    <source>
        <dbReference type="SAM" id="MobiDB-lite"/>
    </source>
</evidence>
<name>A0A6T8B0M0_9EUKA</name>
<reference evidence="2" key="1">
    <citation type="submission" date="2021-01" db="EMBL/GenBank/DDBJ databases">
        <authorList>
            <person name="Corre E."/>
            <person name="Pelletier E."/>
            <person name="Niang G."/>
            <person name="Scheremetjew M."/>
            <person name="Finn R."/>
            <person name="Kale V."/>
            <person name="Holt S."/>
            <person name="Cochrane G."/>
            <person name="Meng A."/>
            <person name="Brown T."/>
            <person name="Cohen L."/>
        </authorList>
    </citation>
    <scope>NUCLEOTIDE SEQUENCE</scope>
    <source>
        <strain evidence="2">UIO037</strain>
    </source>
</reference>
<organism evidence="2">
    <name type="scientific">Prymnesium polylepis</name>
    <dbReference type="NCBI Taxonomy" id="72548"/>
    <lineage>
        <taxon>Eukaryota</taxon>
        <taxon>Haptista</taxon>
        <taxon>Haptophyta</taxon>
        <taxon>Prymnesiophyceae</taxon>
        <taxon>Prymnesiales</taxon>
        <taxon>Prymnesiaceae</taxon>
        <taxon>Prymnesium</taxon>
    </lineage>
</organism>
<dbReference type="AlphaFoldDB" id="A0A6T8B0M0"/>
<feature type="region of interest" description="Disordered" evidence="1">
    <location>
        <begin position="1"/>
        <end position="103"/>
    </location>
</feature>
<accession>A0A6T8B0M0</accession>
<proteinExistence type="predicted"/>
<gene>
    <name evidence="2" type="ORF">CPOL0286_LOCUS12217</name>
</gene>
<feature type="compositionally biased region" description="Basic and acidic residues" evidence="1">
    <location>
        <begin position="1"/>
        <end position="14"/>
    </location>
</feature>
<feature type="compositionally biased region" description="Polar residues" evidence="1">
    <location>
        <begin position="15"/>
        <end position="26"/>
    </location>
</feature>